<proteinExistence type="inferred from homology"/>
<evidence type="ECO:0000256" key="1">
    <source>
        <dbReference type="ARBA" id="ARBA00007435"/>
    </source>
</evidence>
<name>Q6N3R8_RHOPA</name>
<dbReference type="SUPFAM" id="SSF82771">
    <property type="entry name" value="GIY-YIG endonuclease"/>
    <property type="match status" value="1"/>
</dbReference>
<protein>
    <submittedName>
        <fullName evidence="4">Excinuclease ABC, C subunit, N-terminal</fullName>
    </submittedName>
</protein>
<dbReference type="InterPro" id="IPR050190">
    <property type="entry name" value="UPF0213_domain"/>
</dbReference>
<dbReference type="PANTHER" id="PTHR34477">
    <property type="entry name" value="UPF0213 PROTEIN YHBQ"/>
    <property type="match status" value="1"/>
</dbReference>
<dbReference type="eggNOG" id="COG2827">
    <property type="taxonomic scope" value="Bacteria"/>
</dbReference>
<organism evidence="4">
    <name type="scientific">Rhodopseudomonas palustris (strain ATCC BAA-98 / CGA009)</name>
    <dbReference type="NCBI Taxonomy" id="258594"/>
    <lineage>
        <taxon>Bacteria</taxon>
        <taxon>Pseudomonadati</taxon>
        <taxon>Pseudomonadota</taxon>
        <taxon>Alphaproteobacteria</taxon>
        <taxon>Hyphomicrobiales</taxon>
        <taxon>Nitrobacteraceae</taxon>
        <taxon>Rhodopseudomonas</taxon>
    </lineage>
</organism>
<reference evidence="4" key="1">
    <citation type="journal article" date="2004" name="Nat. Biotechnol.">
        <title>Complete genome sequence of the metabolically versatile photosynthetic bacterium Rhodopseudomonas palustris.</title>
        <authorList>
            <person name="Larimer F.W."/>
            <person name="Chain P."/>
            <person name="Hauser L."/>
            <person name="Lamerdin J."/>
            <person name="Malfatti S."/>
            <person name="Do L."/>
            <person name="Land M.L."/>
            <person name="Pelletier D.A."/>
            <person name="Beatty J.T."/>
            <person name="Lang A.S."/>
            <person name="Tabita F.R."/>
            <person name="Gibson J.L."/>
            <person name="Hanson T.E."/>
            <person name="Bobst C."/>
            <person name="Torres J.L."/>
            <person name="Peres C."/>
            <person name="Harrison F.H."/>
            <person name="Gibson J."/>
            <person name="Harwood C.S."/>
        </authorList>
    </citation>
    <scope>NUCLEOTIDE SEQUENCE [LARGE SCALE GENOMIC DNA]</scope>
    <source>
        <strain evidence="4">CGA009</strain>
    </source>
</reference>
<dbReference type="Pfam" id="PF01541">
    <property type="entry name" value="GIY-YIG"/>
    <property type="match status" value="1"/>
</dbReference>
<dbReference type="InterPro" id="IPR035901">
    <property type="entry name" value="GIY-YIG_endonuc_sf"/>
</dbReference>
<dbReference type="CDD" id="cd10449">
    <property type="entry name" value="GIY-YIG_SLX1_like"/>
    <property type="match status" value="1"/>
</dbReference>
<gene>
    <name evidence="4" type="ordered locus">RPA3625</name>
</gene>
<dbReference type="Gene3D" id="3.40.1440.10">
    <property type="entry name" value="GIY-YIG endonuclease"/>
    <property type="match status" value="1"/>
</dbReference>
<evidence type="ECO:0000259" key="3">
    <source>
        <dbReference type="PROSITE" id="PS50164"/>
    </source>
</evidence>
<feature type="region of interest" description="Disordered" evidence="2">
    <location>
        <begin position="164"/>
        <end position="190"/>
    </location>
</feature>
<dbReference type="AlphaFoldDB" id="Q6N3R8"/>
<dbReference type="EMBL" id="BX572604">
    <property type="protein sequence ID" value="CAE29066.1"/>
    <property type="molecule type" value="Genomic_DNA"/>
</dbReference>
<evidence type="ECO:0000256" key="2">
    <source>
        <dbReference type="SAM" id="MobiDB-lite"/>
    </source>
</evidence>
<dbReference type="HOGENOM" id="CLU_1426999_0_0_5"/>
<sequence length="190" mass="21149">MVFSTVQISMPGTSWAVAAGLHSSGASSASAIISLPAIVVSFGCIGHQRSRWRAGRQQLCPAADCRTQRSRARFANMQEAPAEEECFVYVLGCASAGRYVTYVGWTLDLDRRLTQHNTGTGARSTRGRAWVLIHSERFTCRRDAMSREWHLKRDRAFRRRLAAEAQARDAVPTKKTAKTVPAHNTSRRRS</sequence>
<dbReference type="PANTHER" id="PTHR34477:SF1">
    <property type="entry name" value="UPF0213 PROTEIN YHBQ"/>
    <property type="match status" value="1"/>
</dbReference>
<feature type="domain" description="GIY-YIG" evidence="3">
    <location>
        <begin position="84"/>
        <end position="163"/>
    </location>
</feature>
<dbReference type="PROSITE" id="PS50164">
    <property type="entry name" value="GIY_YIG"/>
    <property type="match status" value="1"/>
</dbReference>
<dbReference type="STRING" id="258594.RPA3625"/>
<accession>Q6N3R8</accession>
<dbReference type="InterPro" id="IPR000305">
    <property type="entry name" value="GIY-YIG_endonuc"/>
</dbReference>
<comment type="similarity">
    <text evidence="1">Belongs to the UPF0213 family.</text>
</comment>
<evidence type="ECO:0000313" key="4">
    <source>
        <dbReference type="EMBL" id="CAE29066.1"/>
    </source>
</evidence>